<dbReference type="OrthoDB" id="9805682at2"/>
<reference evidence="10" key="1">
    <citation type="submission" date="2017-11" db="EMBL/GenBank/DDBJ databases">
        <authorList>
            <person name="Chan K.G."/>
            <person name="Lee L.S."/>
        </authorList>
    </citation>
    <scope>NUCLEOTIDE SEQUENCE [LARGE SCALE GENOMIC DNA]</scope>
    <source>
        <strain evidence="10">DSM 100970</strain>
    </source>
</reference>
<organism evidence="9 10">
    <name type="scientific">Aquella oligotrophica</name>
    <dbReference type="NCBI Taxonomy" id="2067065"/>
    <lineage>
        <taxon>Bacteria</taxon>
        <taxon>Pseudomonadati</taxon>
        <taxon>Pseudomonadota</taxon>
        <taxon>Betaproteobacteria</taxon>
        <taxon>Neisseriales</taxon>
        <taxon>Neisseriaceae</taxon>
        <taxon>Aquella</taxon>
    </lineage>
</organism>
<evidence type="ECO:0000313" key="10">
    <source>
        <dbReference type="Proteomes" id="UP000236655"/>
    </source>
</evidence>
<dbReference type="PANTHER" id="PTHR30012:SF0">
    <property type="entry name" value="TYPE II SECRETION SYSTEM PROTEIN F-RELATED"/>
    <property type="match status" value="1"/>
</dbReference>
<dbReference type="PANTHER" id="PTHR30012">
    <property type="entry name" value="GENERAL SECRETION PATHWAY PROTEIN"/>
    <property type="match status" value="1"/>
</dbReference>
<feature type="domain" description="Type II secretion system protein GspF" evidence="8">
    <location>
        <begin position="5"/>
        <end position="72"/>
    </location>
</feature>
<keyword evidence="4 7" id="KW-0812">Transmembrane</keyword>
<gene>
    <name evidence="9" type="ORF">CUN60_08535</name>
</gene>
<evidence type="ECO:0000256" key="5">
    <source>
        <dbReference type="ARBA" id="ARBA00022989"/>
    </source>
</evidence>
<dbReference type="GO" id="GO:0015628">
    <property type="term" value="P:protein secretion by the type II secretion system"/>
    <property type="evidence" value="ECO:0007669"/>
    <property type="project" value="TreeGrafter"/>
</dbReference>
<protein>
    <recommendedName>
        <fullName evidence="8">Type II secretion system protein GspF domain-containing protein</fullName>
    </recommendedName>
</protein>
<dbReference type="InterPro" id="IPR042094">
    <property type="entry name" value="T2SS_GspF_sf"/>
</dbReference>
<comment type="subcellular location">
    <subcellularLocation>
        <location evidence="1">Cell membrane</location>
        <topology evidence="1">Multi-pass membrane protein</topology>
    </subcellularLocation>
</comment>
<evidence type="ECO:0000256" key="2">
    <source>
        <dbReference type="ARBA" id="ARBA00005745"/>
    </source>
</evidence>
<dbReference type="InterPro" id="IPR018076">
    <property type="entry name" value="T2SS_GspF_dom"/>
</dbReference>
<dbReference type="AlphaFoldDB" id="A0A2I7N7C4"/>
<sequence>MKSTECLPPVVIHLISSGEKSGNLDHLLAQAGSHQELELSHRSQLLTGILEPALIVFMGAVVMLIVIGIMLPILNMNKMVM</sequence>
<evidence type="ECO:0000313" key="9">
    <source>
        <dbReference type="EMBL" id="AUR52340.1"/>
    </source>
</evidence>
<comment type="similarity">
    <text evidence="2">Belongs to the GSP F family.</text>
</comment>
<dbReference type="Pfam" id="PF00482">
    <property type="entry name" value="T2SSF"/>
    <property type="match status" value="1"/>
</dbReference>
<keyword evidence="10" id="KW-1185">Reference proteome</keyword>
<dbReference type="Proteomes" id="UP000236655">
    <property type="component" value="Chromosome"/>
</dbReference>
<dbReference type="PRINTS" id="PR00812">
    <property type="entry name" value="BCTERIALGSPF"/>
</dbReference>
<keyword evidence="3" id="KW-1003">Cell membrane</keyword>
<evidence type="ECO:0000259" key="8">
    <source>
        <dbReference type="Pfam" id="PF00482"/>
    </source>
</evidence>
<accession>A0A2I7N7C4</accession>
<feature type="transmembrane region" description="Helical" evidence="7">
    <location>
        <begin position="53"/>
        <end position="74"/>
    </location>
</feature>
<name>A0A2I7N7C4_9NEIS</name>
<evidence type="ECO:0000256" key="7">
    <source>
        <dbReference type="SAM" id="Phobius"/>
    </source>
</evidence>
<dbReference type="EMBL" id="CP024847">
    <property type="protein sequence ID" value="AUR52340.1"/>
    <property type="molecule type" value="Genomic_DNA"/>
</dbReference>
<evidence type="ECO:0000256" key="3">
    <source>
        <dbReference type="ARBA" id="ARBA00022475"/>
    </source>
</evidence>
<evidence type="ECO:0000256" key="1">
    <source>
        <dbReference type="ARBA" id="ARBA00004651"/>
    </source>
</evidence>
<proteinExistence type="inferred from homology"/>
<dbReference type="InterPro" id="IPR003004">
    <property type="entry name" value="GspF/PilC"/>
</dbReference>
<dbReference type="KEGG" id="nba:CUN60_08535"/>
<dbReference type="Gene3D" id="1.20.81.30">
    <property type="entry name" value="Type II secretion system (T2SS), domain F"/>
    <property type="match status" value="1"/>
</dbReference>
<evidence type="ECO:0000256" key="6">
    <source>
        <dbReference type="ARBA" id="ARBA00023136"/>
    </source>
</evidence>
<dbReference type="GO" id="GO:0005886">
    <property type="term" value="C:plasma membrane"/>
    <property type="evidence" value="ECO:0007669"/>
    <property type="project" value="UniProtKB-SubCell"/>
</dbReference>
<keyword evidence="5 7" id="KW-1133">Transmembrane helix</keyword>
<evidence type="ECO:0000256" key="4">
    <source>
        <dbReference type="ARBA" id="ARBA00022692"/>
    </source>
</evidence>
<keyword evidence="6 7" id="KW-0472">Membrane</keyword>